<feature type="signal peptide" evidence="1">
    <location>
        <begin position="1"/>
        <end position="19"/>
    </location>
</feature>
<evidence type="ECO:0000313" key="3">
    <source>
        <dbReference type="Proteomes" id="UP001279734"/>
    </source>
</evidence>
<dbReference type="EMBL" id="BSYO01000007">
    <property type="protein sequence ID" value="GMH07509.1"/>
    <property type="molecule type" value="Genomic_DNA"/>
</dbReference>
<accession>A0AAD3SBC0</accession>
<name>A0AAD3SBC0_NEPGR</name>
<evidence type="ECO:0000313" key="2">
    <source>
        <dbReference type="EMBL" id="GMH07509.1"/>
    </source>
</evidence>
<keyword evidence="3" id="KW-1185">Reference proteome</keyword>
<gene>
    <name evidence="2" type="ORF">Nepgr_009349</name>
</gene>
<dbReference type="Proteomes" id="UP001279734">
    <property type="component" value="Unassembled WGS sequence"/>
</dbReference>
<evidence type="ECO:0000256" key="1">
    <source>
        <dbReference type="SAM" id="SignalP"/>
    </source>
</evidence>
<reference evidence="2" key="1">
    <citation type="submission" date="2023-05" db="EMBL/GenBank/DDBJ databases">
        <title>Nepenthes gracilis genome sequencing.</title>
        <authorList>
            <person name="Fukushima K."/>
        </authorList>
    </citation>
    <scope>NUCLEOTIDE SEQUENCE</scope>
    <source>
        <strain evidence="2">SING2019-196</strain>
    </source>
</reference>
<protein>
    <recommendedName>
        <fullName evidence="4">Secreted protein</fullName>
    </recommendedName>
</protein>
<sequence>MWLLAFWRQLLVGYWQSGAAPKSAVCSARGPGSSAKVWFGWVSSRCCEALHFYGVENTSMLQQALAIFV</sequence>
<comment type="caution">
    <text evidence="2">The sequence shown here is derived from an EMBL/GenBank/DDBJ whole genome shotgun (WGS) entry which is preliminary data.</text>
</comment>
<keyword evidence="1" id="KW-0732">Signal</keyword>
<feature type="chain" id="PRO_5042127916" description="Secreted protein" evidence="1">
    <location>
        <begin position="20"/>
        <end position="69"/>
    </location>
</feature>
<dbReference type="AlphaFoldDB" id="A0AAD3SBC0"/>
<proteinExistence type="predicted"/>
<evidence type="ECO:0008006" key="4">
    <source>
        <dbReference type="Google" id="ProtNLM"/>
    </source>
</evidence>
<organism evidence="2 3">
    <name type="scientific">Nepenthes gracilis</name>
    <name type="common">Slender pitcher plant</name>
    <dbReference type="NCBI Taxonomy" id="150966"/>
    <lineage>
        <taxon>Eukaryota</taxon>
        <taxon>Viridiplantae</taxon>
        <taxon>Streptophyta</taxon>
        <taxon>Embryophyta</taxon>
        <taxon>Tracheophyta</taxon>
        <taxon>Spermatophyta</taxon>
        <taxon>Magnoliopsida</taxon>
        <taxon>eudicotyledons</taxon>
        <taxon>Gunneridae</taxon>
        <taxon>Pentapetalae</taxon>
        <taxon>Caryophyllales</taxon>
        <taxon>Nepenthaceae</taxon>
        <taxon>Nepenthes</taxon>
    </lineage>
</organism>